<evidence type="ECO:0000313" key="7">
    <source>
        <dbReference type="EMBL" id="CAF9933460.1"/>
    </source>
</evidence>
<dbReference type="FunFam" id="1.20.1160.11:FF:000001">
    <property type="entry name" value="Paired amphipathic helix protein Sin3"/>
    <property type="match status" value="1"/>
</dbReference>
<dbReference type="InterPro" id="IPR003822">
    <property type="entry name" value="PAH"/>
</dbReference>
<dbReference type="GO" id="GO:0070822">
    <property type="term" value="C:Sin3-type complex"/>
    <property type="evidence" value="ECO:0007669"/>
    <property type="project" value="TreeGrafter"/>
</dbReference>
<feature type="region of interest" description="Disordered" evidence="5">
    <location>
        <begin position="441"/>
        <end position="507"/>
    </location>
</feature>
<organism evidence="7 8">
    <name type="scientific">Imshaugia aleurites</name>
    <dbReference type="NCBI Taxonomy" id="172621"/>
    <lineage>
        <taxon>Eukaryota</taxon>
        <taxon>Fungi</taxon>
        <taxon>Dikarya</taxon>
        <taxon>Ascomycota</taxon>
        <taxon>Pezizomycotina</taxon>
        <taxon>Lecanoromycetes</taxon>
        <taxon>OSLEUM clade</taxon>
        <taxon>Lecanoromycetidae</taxon>
        <taxon>Lecanorales</taxon>
        <taxon>Lecanorineae</taxon>
        <taxon>Parmeliaceae</taxon>
        <taxon>Imshaugia</taxon>
    </lineage>
</organism>
<dbReference type="InterPro" id="IPR039774">
    <property type="entry name" value="Sin3-like"/>
</dbReference>
<dbReference type="PROSITE" id="PS51477">
    <property type="entry name" value="PAH"/>
    <property type="match status" value="1"/>
</dbReference>
<proteinExistence type="predicted"/>
<dbReference type="GO" id="GO:0000122">
    <property type="term" value="P:negative regulation of transcription by RNA polymerase II"/>
    <property type="evidence" value="ECO:0007669"/>
    <property type="project" value="TreeGrafter"/>
</dbReference>
<feature type="transmembrane region" description="Helical" evidence="6">
    <location>
        <begin position="394"/>
        <end position="416"/>
    </location>
</feature>
<protein>
    <submittedName>
        <fullName evidence="7">Transcriptional regulatory protein sin3</fullName>
    </submittedName>
</protein>
<evidence type="ECO:0000256" key="2">
    <source>
        <dbReference type="ARBA" id="ARBA00022491"/>
    </source>
</evidence>
<name>A0A8H3ITZ2_9LECA</name>
<reference evidence="7" key="1">
    <citation type="submission" date="2021-03" db="EMBL/GenBank/DDBJ databases">
        <authorList>
            <person name="Tagirdzhanova G."/>
        </authorList>
    </citation>
    <scope>NUCLEOTIDE SEQUENCE</scope>
</reference>
<keyword evidence="8" id="KW-1185">Reference proteome</keyword>
<comment type="caution">
    <text evidence="7">The sequence shown here is derived from an EMBL/GenBank/DDBJ whole genome shotgun (WGS) entry which is preliminary data.</text>
</comment>
<dbReference type="AlphaFoldDB" id="A0A8H3ITZ2"/>
<evidence type="ECO:0000256" key="5">
    <source>
        <dbReference type="SAM" id="MobiDB-lite"/>
    </source>
</evidence>
<feature type="transmembrane region" description="Helical" evidence="6">
    <location>
        <begin position="308"/>
        <end position="327"/>
    </location>
</feature>
<feature type="transmembrane region" description="Helical" evidence="6">
    <location>
        <begin position="45"/>
        <end position="63"/>
    </location>
</feature>
<keyword evidence="6" id="KW-1133">Transmembrane helix</keyword>
<gene>
    <name evidence="7" type="primary">SIN3_2</name>
    <name evidence="7" type="ORF">IMSHALPRED_009374</name>
</gene>
<keyword evidence="2" id="KW-0678">Repressor</keyword>
<dbReference type="InterPro" id="IPR036600">
    <property type="entry name" value="PAH_sf"/>
</dbReference>
<feature type="transmembrane region" description="Helical" evidence="6">
    <location>
        <begin position="348"/>
        <end position="374"/>
    </location>
</feature>
<keyword evidence="3 4" id="KW-0539">Nucleus</keyword>
<feature type="transmembrane region" description="Helical" evidence="6">
    <location>
        <begin position="83"/>
        <end position="105"/>
    </location>
</feature>
<evidence type="ECO:0000256" key="6">
    <source>
        <dbReference type="SAM" id="Phobius"/>
    </source>
</evidence>
<feature type="transmembrane region" description="Helical" evidence="6">
    <location>
        <begin position="125"/>
        <end position="149"/>
    </location>
</feature>
<feature type="compositionally biased region" description="Polar residues" evidence="5">
    <location>
        <begin position="441"/>
        <end position="452"/>
    </location>
</feature>
<dbReference type="GO" id="GO:0003714">
    <property type="term" value="F:transcription corepressor activity"/>
    <property type="evidence" value="ECO:0007669"/>
    <property type="project" value="InterPro"/>
</dbReference>
<evidence type="ECO:0000256" key="1">
    <source>
        <dbReference type="ARBA" id="ARBA00004123"/>
    </source>
</evidence>
<dbReference type="EMBL" id="CAJPDT010000070">
    <property type="protein sequence ID" value="CAF9933460.1"/>
    <property type="molecule type" value="Genomic_DNA"/>
</dbReference>
<dbReference type="SUPFAM" id="SSF47762">
    <property type="entry name" value="PAH2 domain"/>
    <property type="match status" value="1"/>
</dbReference>
<evidence type="ECO:0000313" key="8">
    <source>
        <dbReference type="Proteomes" id="UP000664534"/>
    </source>
</evidence>
<feature type="transmembrane region" description="Helical" evidence="6">
    <location>
        <begin position="270"/>
        <end position="288"/>
    </location>
</feature>
<evidence type="ECO:0000256" key="4">
    <source>
        <dbReference type="PROSITE-ProRule" id="PRU00810"/>
    </source>
</evidence>
<accession>A0A8H3ITZ2</accession>
<dbReference type="Pfam" id="PF02671">
    <property type="entry name" value="PAH"/>
    <property type="match status" value="1"/>
</dbReference>
<dbReference type="PANTHER" id="PTHR12346">
    <property type="entry name" value="SIN3B-RELATED"/>
    <property type="match status" value="1"/>
</dbReference>
<dbReference type="Gene3D" id="1.20.1160.11">
    <property type="entry name" value="Paired amphipathic helix"/>
    <property type="match status" value="1"/>
</dbReference>
<keyword evidence="6" id="KW-0472">Membrane</keyword>
<evidence type="ECO:0000256" key="3">
    <source>
        <dbReference type="ARBA" id="ARBA00023242"/>
    </source>
</evidence>
<dbReference type="PANTHER" id="PTHR12346:SF0">
    <property type="entry name" value="SIN3A, ISOFORM G"/>
    <property type="match status" value="1"/>
</dbReference>
<comment type="subcellular location">
    <subcellularLocation>
        <location evidence="1 4">Nucleus</location>
    </subcellularLocation>
</comment>
<keyword evidence="6" id="KW-0812">Transmembrane</keyword>
<dbReference type="Proteomes" id="UP000664534">
    <property type="component" value="Unassembled WGS sequence"/>
</dbReference>
<sequence length="633" mass="71670">MATPRSESALRNERSVHQARRRWSVDPDVQAKACLYDDIVAFNYYFMRIVLILYAMASIYLHFSDIDRTGDWVTIGDHEFKDWSHLSWLVRTFAFCFLEWLAALVEQEYGVSKFVANVSFGSANIIYATGLFSTIVLLMDLVATARYLIVQFWEFEVFLVNNSDQEPAFNFIWWLFMMLFVVGAHFAEGFCMYMFLPLNGFTRAMEDQMRKESHSKCASYSTTTSTGKSRTVSHCLTPDFLSGKNADDLEKGRDQTPDWRESVKPLHSSIGLYLGLWLAVLHFTWPNVDLGENTPIFIYGACMSPRWWATAYSIYALASVFPLGKSFRRRIPNMQDLQDRTATKLSNYFIQATVVIAAIILTVDIQWVAISVLYTRYLELPPYQAGDSEVELRWFRDIYLVLVFYSVATAVCAFAWQPLSSFRKNVRHYNERLDLLSKQVKQTRTDGNSRVAPSQPAELGAEKGEEGQGIQQPAKSDAQKEEDGLEAQQPAKSKARQEEERSEDDDGGAALSIACELLSFGTSAAPQQLPTGMGASSQGQQPNIHDALSYMNQVKVRYLHQPEVYYQFLDIMADFKRQAIDTPGVIDRVSSLFAGHSDLIQGLDTFLPPGCRTECGARDDPNAMRVSQGSRAK</sequence>
<feature type="transmembrane region" description="Helical" evidence="6">
    <location>
        <begin position="171"/>
        <end position="196"/>
    </location>
</feature>
<dbReference type="OrthoDB" id="10265969at2759"/>